<feature type="compositionally biased region" description="Gly residues" evidence="4">
    <location>
        <begin position="191"/>
        <end position="206"/>
    </location>
</feature>
<dbReference type="CDD" id="cd14277">
    <property type="entry name" value="UBA_UBP2_like"/>
    <property type="match status" value="1"/>
</dbReference>
<feature type="compositionally biased region" description="Polar residues" evidence="4">
    <location>
        <begin position="1"/>
        <end position="10"/>
    </location>
</feature>
<feature type="compositionally biased region" description="Low complexity" evidence="4">
    <location>
        <begin position="1006"/>
        <end position="1021"/>
    </location>
</feature>
<comment type="caution">
    <text evidence="5">The sequence shown here is derived from an EMBL/GenBank/DDBJ whole genome shotgun (WGS) entry which is preliminary data.</text>
</comment>
<dbReference type="Proteomes" id="UP001163046">
    <property type="component" value="Unassembled WGS sequence"/>
</dbReference>
<feature type="region of interest" description="Disordered" evidence="4">
    <location>
        <begin position="406"/>
        <end position="630"/>
    </location>
</feature>
<dbReference type="InterPro" id="IPR022166">
    <property type="entry name" value="UBAP2/Lig"/>
</dbReference>
<evidence type="ECO:0000256" key="2">
    <source>
        <dbReference type="ARBA" id="ARBA00022490"/>
    </source>
</evidence>
<dbReference type="Gene3D" id="1.10.8.10">
    <property type="entry name" value="DNA helicase RuvA subunit, C-terminal domain"/>
    <property type="match status" value="1"/>
</dbReference>
<proteinExistence type="predicted"/>
<dbReference type="PANTHER" id="PTHR16308:SF13">
    <property type="entry name" value="PROTEIN LINGERER"/>
    <property type="match status" value="1"/>
</dbReference>
<feature type="compositionally biased region" description="Polar residues" evidence="4">
    <location>
        <begin position="280"/>
        <end position="294"/>
    </location>
</feature>
<feature type="compositionally biased region" description="Polar residues" evidence="4">
    <location>
        <begin position="323"/>
        <end position="333"/>
    </location>
</feature>
<feature type="compositionally biased region" description="Polar residues" evidence="4">
    <location>
        <begin position="587"/>
        <end position="597"/>
    </location>
</feature>
<feature type="compositionally biased region" description="Polar residues" evidence="4">
    <location>
        <begin position="226"/>
        <end position="241"/>
    </location>
</feature>
<name>A0A9X0D6X8_9CNID</name>
<dbReference type="SUPFAM" id="SSF46934">
    <property type="entry name" value="UBA-like"/>
    <property type="match status" value="1"/>
</dbReference>
<keyword evidence="2" id="KW-0963">Cytoplasm</keyword>
<keyword evidence="3" id="KW-0597">Phosphoprotein</keyword>
<feature type="region of interest" description="Disordered" evidence="4">
    <location>
        <begin position="644"/>
        <end position="686"/>
    </location>
</feature>
<accession>A0A9X0D6X8</accession>
<feature type="compositionally biased region" description="Basic and acidic residues" evidence="4">
    <location>
        <begin position="251"/>
        <end position="262"/>
    </location>
</feature>
<feature type="region of interest" description="Disordered" evidence="4">
    <location>
        <begin position="705"/>
        <end position="730"/>
    </location>
</feature>
<feature type="compositionally biased region" description="Basic and acidic residues" evidence="4">
    <location>
        <begin position="145"/>
        <end position="159"/>
    </location>
</feature>
<dbReference type="AlphaFoldDB" id="A0A9X0D6X8"/>
<reference evidence="5" key="1">
    <citation type="submission" date="2023-01" db="EMBL/GenBank/DDBJ databases">
        <title>Genome assembly of the deep-sea coral Lophelia pertusa.</title>
        <authorList>
            <person name="Herrera S."/>
            <person name="Cordes E."/>
        </authorList>
    </citation>
    <scope>NUCLEOTIDE SEQUENCE</scope>
    <source>
        <strain evidence="5">USNM1676648</strain>
        <tissue evidence="5">Polyp</tissue>
    </source>
</reference>
<evidence type="ECO:0000313" key="5">
    <source>
        <dbReference type="EMBL" id="KAJ7388781.1"/>
    </source>
</evidence>
<organism evidence="5 6">
    <name type="scientific">Desmophyllum pertusum</name>
    <dbReference type="NCBI Taxonomy" id="174260"/>
    <lineage>
        <taxon>Eukaryota</taxon>
        <taxon>Metazoa</taxon>
        <taxon>Cnidaria</taxon>
        <taxon>Anthozoa</taxon>
        <taxon>Hexacorallia</taxon>
        <taxon>Scleractinia</taxon>
        <taxon>Caryophylliina</taxon>
        <taxon>Caryophylliidae</taxon>
        <taxon>Desmophyllum</taxon>
    </lineage>
</organism>
<feature type="region of interest" description="Disordered" evidence="4">
    <location>
        <begin position="1"/>
        <end position="25"/>
    </location>
</feature>
<feature type="compositionally biased region" description="Low complexity" evidence="4">
    <location>
        <begin position="705"/>
        <end position="718"/>
    </location>
</feature>
<evidence type="ECO:0000256" key="1">
    <source>
        <dbReference type="ARBA" id="ARBA00004496"/>
    </source>
</evidence>
<dbReference type="InterPro" id="IPR009060">
    <property type="entry name" value="UBA-like_sf"/>
</dbReference>
<sequence length="1036" mass="111193">MKGGTTTVPAPQTKHTDGMTTKKPTAEQIRYAQLLNTEDSKVVRDKIKQVADVTGYNYDVVSIALHDYNFDTEATINALLEGRQDQSEWVMRTNKKKKHQTVTQGIDTIIPTSQTPPPPTTASSSSSSSKPREPRQPRGKGRNRQPGEHNNSSEKDNKNEGIVNNNERNAGESGRGRGSREDRWNDRKPGGRGGPPRRGGRGGGRPGRSFQSRGRDRPSRFGGGNRNASNSTAANGPTVNGTEMWGDNEDDVSKEKETERTADLIPPTTEEWGAEEWTPVEQSVTSSTNETLFNSTVSSSHSWPTSSDSSVVSWDVDTKTVSNSTASSVPTTDSRQKVPESTAHFKPESVDMAIIHSKLAANQDQFSAVEYSMPRIPLPGELHHMRNHHDSLSKLLDKVVMSSSIGVSPQNSLKSMQAQSQRQPRTSRAKKSQKSQIPVQAVEMPGSMNDNLDVQFGNLEFGGDSVSSPRKKEEFPAPLPVVEDTRSDEQSSISSSESPSPPLESQHVVTSLPSSPITTPVTIATTAAASSSVTTLEESSPRHFQHPSPRTQQQPLVSQVTKQISPDPIPLPSQLDSREDPIPGKSPLSNDPQKSSASLQSSGGIPSPSLSGGANLNQAGSSSPLRPTLSSTMQKDITLETRAYQKHHVTQPTVPSTKDKLGASSLNSSAVSTAMPRNDLSSVEPLHPPPGVSVPLTVHQATSTTSSGFTTVTMSGTGKPVSHTTKPSLPPGVLPMNTLYGMQQGLIHAYPLPYGYEDLQRLQMSPYYDMPAFQAAGRDGLSTTFHGDQKFGRTDTSSPVPTSLNQTVTVPQAHLQQQAFINATTMPHPYGYGGLAFYPGAGMMAGGFPAYTTPMYQMPTKTHGNASQYQSAYTSGQHGTHNFASGYDDLGQTHDFGKSGYHTSVSPSQSKSNAGAVVSSASDLSGASYKPQVGKFNDNKPFIGGTPPPPALNLSMAGQHGPLGSYPHTGHPFMSMMTPVQQHHPPSHYHHHMAHHMETGQPGTSQRGSQGQGPKQGQNKGHQGGYQGSPFWSGTN</sequence>
<evidence type="ECO:0000313" key="6">
    <source>
        <dbReference type="Proteomes" id="UP001163046"/>
    </source>
</evidence>
<dbReference type="InterPro" id="IPR051833">
    <property type="entry name" value="TC-DDR_regulator"/>
</dbReference>
<dbReference type="GO" id="GO:0005634">
    <property type="term" value="C:nucleus"/>
    <property type="evidence" value="ECO:0007669"/>
    <property type="project" value="TreeGrafter"/>
</dbReference>
<protein>
    <submittedName>
        <fullName evidence="5">Ubiquitin associated protein</fullName>
    </submittedName>
</protein>
<dbReference type="PANTHER" id="PTHR16308">
    <property type="entry name" value="UBIQUITIN ASSOCIATED PROTEIN 2-LIKE/LINGERER"/>
    <property type="match status" value="1"/>
</dbReference>
<feature type="compositionally biased region" description="Polar residues" evidence="4">
    <location>
        <begin position="548"/>
        <end position="564"/>
    </location>
</feature>
<feature type="region of interest" description="Disordered" evidence="4">
    <location>
        <begin position="997"/>
        <end position="1036"/>
    </location>
</feature>
<feature type="compositionally biased region" description="Polar residues" evidence="4">
    <location>
        <begin position="406"/>
        <end position="424"/>
    </location>
</feature>
<keyword evidence="6" id="KW-1185">Reference proteome</keyword>
<dbReference type="Pfam" id="PF12478">
    <property type="entry name" value="UBAP2-Lig"/>
    <property type="match status" value="1"/>
</dbReference>
<feature type="compositionally biased region" description="Basic and acidic residues" evidence="4">
    <location>
        <begin position="174"/>
        <end position="189"/>
    </location>
</feature>
<dbReference type="EMBL" id="MU825450">
    <property type="protein sequence ID" value="KAJ7388781.1"/>
    <property type="molecule type" value="Genomic_DNA"/>
</dbReference>
<gene>
    <name evidence="5" type="primary">UBAP2</name>
    <name evidence="5" type="ORF">OS493_035565</name>
</gene>
<evidence type="ECO:0000256" key="4">
    <source>
        <dbReference type="SAM" id="MobiDB-lite"/>
    </source>
</evidence>
<feature type="compositionally biased region" description="Low complexity" evidence="4">
    <location>
        <begin position="490"/>
        <end position="538"/>
    </location>
</feature>
<feature type="compositionally biased region" description="Low complexity" evidence="4">
    <location>
        <begin position="621"/>
        <end position="630"/>
    </location>
</feature>
<feature type="compositionally biased region" description="Low complexity" evidence="4">
    <location>
        <begin position="598"/>
        <end position="613"/>
    </location>
</feature>
<evidence type="ECO:0000256" key="3">
    <source>
        <dbReference type="ARBA" id="ARBA00022553"/>
    </source>
</evidence>
<dbReference type="OrthoDB" id="5918007at2759"/>
<feature type="region of interest" description="Disordered" evidence="4">
    <location>
        <begin position="93"/>
        <end position="345"/>
    </location>
</feature>
<feature type="compositionally biased region" description="Basic and acidic residues" evidence="4">
    <location>
        <begin position="334"/>
        <end position="345"/>
    </location>
</feature>
<comment type="subcellular location">
    <subcellularLocation>
        <location evidence="1">Cytoplasm</location>
    </subcellularLocation>
</comment>
<feature type="compositionally biased region" description="Low complexity" evidence="4">
    <location>
        <begin position="295"/>
        <end position="322"/>
    </location>
</feature>
<dbReference type="GO" id="GO:0005737">
    <property type="term" value="C:cytoplasm"/>
    <property type="evidence" value="ECO:0007669"/>
    <property type="project" value="UniProtKB-SubCell"/>
</dbReference>